<evidence type="ECO:0000256" key="3">
    <source>
        <dbReference type="ARBA" id="ARBA00022692"/>
    </source>
</evidence>
<dbReference type="RefSeq" id="YP_009397452.1">
    <property type="nucleotide sequence ID" value="NC_035287.1"/>
</dbReference>
<dbReference type="InterPro" id="IPR019820">
    <property type="entry name" value="Sec-indep_translocase_CS"/>
</dbReference>
<feature type="transmembrane region" description="Helical" evidence="6">
    <location>
        <begin position="156"/>
        <end position="182"/>
    </location>
</feature>
<feature type="transmembrane region" description="Helical" evidence="6">
    <location>
        <begin position="219"/>
        <end position="239"/>
    </location>
</feature>
<dbReference type="PRINTS" id="PR01840">
    <property type="entry name" value="TATCFAMILY"/>
</dbReference>
<comment type="subcellular location">
    <subcellularLocation>
        <location evidence="1">Membrane</location>
        <topology evidence="1">Multi-pass membrane protein</topology>
    </subcellularLocation>
</comment>
<keyword evidence="4 6" id="KW-1133">Transmembrane helix</keyword>
<evidence type="ECO:0000256" key="6">
    <source>
        <dbReference type="SAM" id="Phobius"/>
    </source>
</evidence>
<evidence type="ECO:0000256" key="2">
    <source>
        <dbReference type="ARBA" id="ARBA00008882"/>
    </source>
</evidence>
<feature type="transmembrane region" description="Helical" evidence="6">
    <location>
        <begin position="76"/>
        <end position="98"/>
    </location>
</feature>
<feature type="transmembrane region" description="Helical" evidence="6">
    <location>
        <begin position="27"/>
        <end position="45"/>
    </location>
</feature>
<reference evidence="7" key="1">
    <citation type="journal article" date="2017" name="J. Phycol.">
        <title>Analysis of chloroplast genomes and a supermatrix inform reclassification of the Rhodomelaceae (Rhodophyta).</title>
        <authorList>
            <person name="Diaz-Tapia P."/>
            <person name="Maggs C.A."/>
            <person name="West J.A."/>
            <person name="Verbruggen H."/>
        </authorList>
    </citation>
    <scope>NUCLEOTIDE SEQUENCE</scope>
    <source>
        <strain evidence="7">PD1087</strain>
    </source>
</reference>
<evidence type="ECO:0000256" key="5">
    <source>
        <dbReference type="ARBA" id="ARBA00023136"/>
    </source>
</evidence>
<geneLocation type="chloroplast" evidence="7"/>
<dbReference type="PANTHER" id="PTHR30371">
    <property type="entry name" value="SEC-INDEPENDENT PROTEIN TRANSLOCASE PROTEIN TATC"/>
    <property type="match status" value="1"/>
</dbReference>
<keyword evidence="7" id="KW-0150">Chloroplast</keyword>
<accession>A0A1Z1MKP9</accession>
<gene>
    <name evidence="7" type="primary">tatC</name>
</gene>
<dbReference type="GO" id="GO:0065002">
    <property type="term" value="P:intracellular protein transmembrane transport"/>
    <property type="evidence" value="ECO:0007669"/>
    <property type="project" value="TreeGrafter"/>
</dbReference>
<dbReference type="PROSITE" id="PS01218">
    <property type="entry name" value="TATC"/>
    <property type="match status" value="1"/>
</dbReference>
<feature type="transmembrane region" description="Helical" evidence="6">
    <location>
        <begin position="110"/>
        <end position="136"/>
    </location>
</feature>
<keyword evidence="5 6" id="KW-0472">Membrane</keyword>
<dbReference type="Pfam" id="PF00902">
    <property type="entry name" value="TatC"/>
    <property type="match status" value="1"/>
</dbReference>
<proteinExistence type="inferred from homology"/>
<keyword evidence="7" id="KW-0934">Plastid</keyword>
<dbReference type="GeneID" id="33359815"/>
<dbReference type="NCBIfam" id="TIGR00945">
    <property type="entry name" value="tatC"/>
    <property type="match status" value="1"/>
</dbReference>
<comment type="similarity">
    <text evidence="2">Belongs to the TatC family.</text>
</comment>
<keyword evidence="3 6" id="KW-0812">Transmembrane</keyword>
<name>A0A1Z1MKP9_9FLOR</name>
<organism evidence="7">
    <name type="scientific">Dasyclonium flaccidum</name>
    <dbReference type="NCBI Taxonomy" id="2007274"/>
    <lineage>
        <taxon>Eukaryota</taxon>
        <taxon>Rhodophyta</taxon>
        <taxon>Florideophyceae</taxon>
        <taxon>Rhodymeniophycidae</taxon>
        <taxon>Ceramiales</taxon>
        <taxon>Rhodomelaceae</taxon>
        <taxon>Polyzonieae</taxon>
        <taxon>Dasyclonium</taxon>
    </lineage>
</organism>
<dbReference type="PANTHER" id="PTHR30371:SF0">
    <property type="entry name" value="SEC-INDEPENDENT PROTEIN TRANSLOCASE PROTEIN TATC, CHLOROPLASTIC-RELATED"/>
    <property type="match status" value="1"/>
</dbReference>
<feature type="transmembrane region" description="Helical" evidence="6">
    <location>
        <begin position="194"/>
        <end position="213"/>
    </location>
</feature>
<dbReference type="GO" id="GO:0043953">
    <property type="term" value="P:protein transport by the Tat complex"/>
    <property type="evidence" value="ECO:0007669"/>
    <property type="project" value="TreeGrafter"/>
</dbReference>
<sequence length="241" mass="27665">MKRIYNDNDNERHMPILEHLIELRQRTIIAILVFIIITSICLVYAKNIAFILQQPATGIKFLQLAPGEYFFVSIKIALYLGVIVSSPFSLYQIMLFVMPGLTKKEIKYTVPILISSVILFFIGLLFSYSILIPAALNFFIHYGSDIVEPIWSFEEYFNFILLLLFSTGIAFQIPILQIFLGIVNITNWKKMLKYWKYVIFTSTILGAILTPSTDPITQIFMTLAILALYFSGIVILKILNK</sequence>
<dbReference type="EMBL" id="MF101443">
    <property type="protein sequence ID" value="ARW66638.1"/>
    <property type="molecule type" value="Genomic_DNA"/>
</dbReference>
<dbReference type="AlphaFoldDB" id="A0A1Z1MKP9"/>
<protein>
    <submittedName>
        <fullName evidence="7">Sec-independent protein translocase component TatC</fullName>
    </submittedName>
</protein>
<dbReference type="InterPro" id="IPR002033">
    <property type="entry name" value="TatC"/>
</dbReference>
<evidence type="ECO:0000313" key="7">
    <source>
        <dbReference type="EMBL" id="ARW66638.1"/>
    </source>
</evidence>
<evidence type="ECO:0000256" key="1">
    <source>
        <dbReference type="ARBA" id="ARBA00004141"/>
    </source>
</evidence>
<dbReference type="GO" id="GO:0033281">
    <property type="term" value="C:TAT protein transport complex"/>
    <property type="evidence" value="ECO:0007669"/>
    <property type="project" value="TreeGrafter"/>
</dbReference>
<evidence type="ECO:0000256" key="4">
    <source>
        <dbReference type="ARBA" id="ARBA00022989"/>
    </source>
</evidence>
<dbReference type="HAMAP" id="MF_00902">
    <property type="entry name" value="TatC"/>
    <property type="match status" value="1"/>
</dbReference>
<dbReference type="GO" id="GO:0009977">
    <property type="term" value="F:proton motive force dependent protein transmembrane transporter activity"/>
    <property type="evidence" value="ECO:0007669"/>
    <property type="project" value="TreeGrafter"/>
</dbReference>